<sequence length="124" mass="13696">MMGRVSVTYVETELGFEPLPHATGSRMLFTRLDKDSNRVSFDIPSFNFCVYTVIMIHEALLPPCHTAYSRPALNILIFPSQGEKLLVGEAGHVQLSALGHPNRLLHVLPFSNTASSPSLSFSPR</sequence>
<comment type="caution">
    <text evidence="1">The sequence shown here is derived from an EMBL/GenBank/DDBJ whole genome shotgun (WGS) entry which is preliminary data.</text>
</comment>
<name>A0AAN9XH08_PSOTE</name>
<evidence type="ECO:0000313" key="2">
    <source>
        <dbReference type="Proteomes" id="UP001386955"/>
    </source>
</evidence>
<dbReference type="EMBL" id="JAYMYS010000005">
    <property type="protein sequence ID" value="KAK7392302.1"/>
    <property type="molecule type" value="Genomic_DNA"/>
</dbReference>
<accession>A0AAN9XH08</accession>
<evidence type="ECO:0000313" key="1">
    <source>
        <dbReference type="EMBL" id="KAK7392302.1"/>
    </source>
</evidence>
<gene>
    <name evidence="1" type="ORF">VNO78_20736</name>
</gene>
<protein>
    <submittedName>
        <fullName evidence="1">Uncharacterized protein</fullName>
    </submittedName>
</protein>
<dbReference type="AlphaFoldDB" id="A0AAN9XH08"/>
<dbReference type="Proteomes" id="UP001386955">
    <property type="component" value="Unassembled WGS sequence"/>
</dbReference>
<keyword evidence="2" id="KW-1185">Reference proteome</keyword>
<organism evidence="1 2">
    <name type="scientific">Psophocarpus tetragonolobus</name>
    <name type="common">Winged bean</name>
    <name type="synonym">Dolichos tetragonolobus</name>
    <dbReference type="NCBI Taxonomy" id="3891"/>
    <lineage>
        <taxon>Eukaryota</taxon>
        <taxon>Viridiplantae</taxon>
        <taxon>Streptophyta</taxon>
        <taxon>Embryophyta</taxon>
        <taxon>Tracheophyta</taxon>
        <taxon>Spermatophyta</taxon>
        <taxon>Magnoliopsida</taxon>
        <taxon>eudicotyledons</taxon>
        <taxon>Gunneridae</taxon>
        <taxon>Pentapetalae</taxon>
        <taxon>rosids</taxon>
        <taxon>fabids</taxon>
        <taxon>Fabales</taxon>
        <taxon>Fabaceae</taxon>
        <taxon>Papilionoideae</taxon>
        <taxon>50 kb inversion clade</taxon>
        <taxon>NPAAA clade</taxon>
        <taxon>indigoferoid/millettioid clade</taxon>
        <taxon>Phaseoleae</taxon>
        <taxon>Psophocarpus</taxon>
    </lineage>
</organism>
<reference evidence="1 2" key="1">
    <citation type="submission" date="2024-01" db="EMBL/GenBank/DDBJ databases">
        <title>The genomes of 5 underutilized Papilionoideae crops provide insights into root nodulation and disease resistanc.</title>
        <authorList>
            <person name="Jiang F."/>
        </authorList>
    </citation>
    <scope>NUCLEOTIDE SEQUENCE [LARGE SCALE GENOMIC DNA]</scope>
    <source>
        <strain evidence="1">DUOXIRENSHENG_FW03</strain>
        <tissue evidence="1">Leaves</tissue>
    </source>
</reference>
<proteinExistence type="predicted"/>